<comment type="caution">
    <text evidence="2">The sequence shown here is derived from an EMBL/GenBank/DDBJ whole genome shotgun (WGS) entry which is preliminary data.</text>
</comment>
<proteinExistence type="predicted"/>
<evidence type="ECO:0000256" key="1">
    <source>
        <dbReference type="SAM" id="SignalP"/>
    </source>
</evidence>
<dbReference type="Proteomes" id="UP000076584">
    <property type="component" value="Unassembled WGS sequence"/>
</dbReference>
<dbReference type="EMBL" id="LFIW01000874">
    <property type="protein sequence ID" value="KZL84490.1"/>
    <property type="molecule type" value="Genomic_DNA"/>
</dbReference>
<protein>
    <submittedName>
        <fullName evidence="2">Uncharacterized protein</fullName>
    </submittedName>
</protein>
<keyword evidence="1" id="KW-0732">Signal</keyword>
<feature type="chain" id="PRO_5007885493" evidence="1">
    <location>
        <begin position="20"/>
        <end position="286"/>
    </location>
</feature>
<dbReference type="STRING" id="1573173.A0A167DYF2"/>
<organism evidence="2 3">
    <name type="scientific">Colletotrichum incanum</name>
    <name type="common">Soybean anthracnose fungus</name>
    <dbReference type="NCBI Taxonomy" id="1573173"/>
    <lineage>
        <taxon>Eukaryota</taxon>
        <taxon>Fungi</taxon>
        <taxon>Dikarya</taxon>
        <taxon>Ascomycota</taxon>
        <taxon>Pezizomycotina</taxon>
        <taxon>Sordariomycetes</taxon>
        <taxon>Hypocreomycetidae</taxon>
        <taxon>Glomerellales</taxon>
        <taxon>Glomerellaceae</taxon>
        <taxon>Colletotrichum</taxon>
        <taxon>Colletotrichum spaethianum species complex</taxon>
    </lineage>
</organism>
<reference evidence="2 3" key="1">
    <citation type="submission" date="2015-06" db="EMBL/GenBank/DDBJ databases">
        <title>Survival trade-offs in plant roots during colonization by closely related pathogenic and mutualistic fungi.</title>
        <authorList>
            <person name="Hacquard S."/>
            <person name="Kracher B."/>
            <person name="Hiruma K."/>
            <person name="Weinman A."/>
            <person name="Muench P."/>
            <person name="Garrido Oter R."/>
            <person name="Ver Loren van Themaat E."/>
            <person name="Dallerey J.-F."/>
            <person name="Damm U."/>
            <person name="Henrissat B."/>
            <person name="Lespinet O."/>
            <person name="Thon M."/>
            <person name="Kemen E."/>
            <person name="McHardy A.C."/>
            <person name="Schulze-Lefert P."/>
            <person name="O'Connell R.J."/>
        </authorList>
    </citation>
    <scope>NUCLEOTIDE SEQUENCE [LARGE SCALE GENOMIC DNA]</scope>
    <source>
        <strain evidence="2 3">MAFF 238704</strain>
    </source>
</reference>
<dbReference type="AlphaFoldDB" id="A0A167DYF2"/>
<name>A0A167DYF2_COLIC</name>
<gene>
    <name evidence="2" type="ORF">CI238_03531</name>
</gene>
<accession>A0A167DYF2</accession>
<sequence>MVLVASVLAILGASTIAAATSAPPAITPFLTAPGAVPTTLVPVPQPISSASSALVPPPSLNSSSSALASTVTSRTAVTRTVTLRPAKTHSYVACGGLRATPKPCPASFECIDNPFDFRRQSEGRSTSLRASTPAAFIPPTMCEMETVKHVCTHRSVTKILCDDALYTVGKDFEACKNLVKTASDSLDYCKPSCIYRKWRKRWVCHKCNGPNQRTPRCAIQGCGHRVCGKCKPLTCPKTESKRKFQYNARKQIKWIETAKTVSWLKRRDAQSRPRIPVYGPSVGDWI</sequence>
<evidence type="ECO:0000313" key="2">
    <source>
        <dbReference type="EMBL" id="KZL84490.1"/>
    </source>
</evidence>
<keyword evidence="3" id="KW-1185">Reference proteome</keyword>
<feature type="signal peptide" evidence="1">
    <location>
        <begin position="1"/>
        <end position="19"/>
    </location>
</feature>
<evidence type="ECO:0000313" key="3">
    <source>
        <dbReference type="Proteomes" id="UP000076584"/>
    </source>
</evidence>